<reference evidence="3 4" key="1">
    <citation type="submission" date="2019-08" db="EMBL/GenBank/DDBJ databases">
        <title>Selenomonas sp. mPRGC5 and Selenomonas sp. mPRGC8 isolated from ruminal fluid of dairy goat (Capra hircus).</title>
        <authorList>
            <person name="Poothong S."/>
            <person name="Nuengjamnong C."/>
            <person name="Tanasupawat S."/>
        </authorList>
    </citation>
    <scope>NUCLEOTIDE SEQUENCE [LARGE SCALE GENOMIC DNA]</scope>
    <source>
        <strain evidence="4">mPRGC8</strain>
    </source>
</reference>
<comment type="caution">
    <text evidence="3">The sequence shown here is derived from an EMBL/GenBank/DDBJ whole genome shotgun (WGS) entry which is preliminary data.</text>
</comment>
<dbReference type="EMBL" id="VTOZ01000001">
    <property type="protein sequence ID" value="TYZ31020.1"/>
    <property type="molecule type" value="Genomic_DNA"/>
</dbReference>
<keyword evidence="1" id="KW-0732">Signal</keyword>
<feature type="signal peptide" evidence="1">
    <location>
        <begin position="1"/>
        <end position="22"/>
    </location>
</feature>
<dbReference type="InterPro" id="IPR051465">
    <property type="entry name" value="Cell_Envelope_Struct_Comp"/>
</dbReference>
<evidence type="ECO:0000256" key="1">
    <source>
        <dbReference type="SAM" id="SignalP"/>
    </source>
</evidence>
<dbReference type="PANTHER" id="PTHR43308:SF5">
    <property type="entry name" value="S-LAYER PROTEIN _ PEPTIDOGLYCAN ENDO-BETA-N-ACETYLGLUCOSAMINIDASE"/>
    <property type="match status" value="1"/>
</dbReference>
<evidence type="ECO:0000313" key="3">
    <source>
        <dbReference type="EMBL" id="TYZ31020.1"/>
    </source>
</evidence>
<dbReference type="AlphaFoldDB" id="A0A5D6WTA0"/>
<name>A0A5D6WTA0_9FIRM</name>
<dbReference type="PROSITE" id="PS51272">
    <property type="entry name" value="SLH"/>
    <property type="match status" value="1"/>
</dbReference>
<feature type="chain" id="PRO_5022973356" evidence="1">
    <location>
        <begin position="23"/>
        <end position="488"/>
    </location>
</feature>
<gene>
    <name evidence="3" type="ORF">FZ041_00425</name>
</gene>
<evidence type="ECO:0000313" key="4">
    <source>
        <dbReference type="Proteomes" id="UP000322783"/>
    </source>
</evidence>
<organism evidence="3 4">
    <name type="scientific">Selenomonas caprae</name>
    <dbReference type="NCBI Taxonomy" id="2606905"/>
    <lineage>
        <taxon>Bacteria</taxon>
        <taxon>Bacillati</taxon>
        <taxon>Bacillota</taxon>
        <taxon>Negativicutes</taxon>
        <taxon>Selenomonadales</taxon>
        <taxon>Selenomonadaceae</taxon>
        <taxon>Selenomonas</taxon>
    </lineage>
</organism>
<dbReference type="PANTHER" id="PTHR43308">
    <property type="entry name" value="OUTER MEMBRANE PROTEIN ALPHA-RELATED"/>
    <property type="match status" value="1"/>
</dbReference>
<dbReference type="Pfam" id="PF00395">
    <property type="entry name" value="SLH"/>
    <property type="match status" value="1"/>
</dbReference>
<evidence type="ECO:0000259" key="2">
    <source>
        <dbReference type="PROSITE" id="PS51272"/>
    </source>
</evidence>
<dbReference type="InterPro" id="IPR001119">
    <property type="entry name" value="SLH_dom"/>
</dbReference>
<proteinExistence type="predicted"/>
<feature type="domain" description="SLH" evidence="2">
    <location>
        <begin position="23"/>
        <end position="86"/>
    </location>
</feature>
<accession>A0A5D6WTA0</accession>
<keyword evidence="4" id="KW-1185">Reference proteome</keyword>
<dbReference type="RefSeq" id="WP_149188154.1">
    <property type="nucleotide sequence ID" value="NZ_VTOZ01000001.1"/>
</dbReference>
<sequence length="488" mass="53428">MKKSVLVAAVLTATAISGSAMAAVNPFKDLPEGHWAYDAVAMLAEDGVLDGYGDGTFQGGKTMNRYEMAEIVAKASEKYGTAALKDKGVLKKLEREFAAELKDMDVRLTAVESDVKEMKKGMSSFKWWGDARIRHIRNKNSVGVSGGSEAARSEIGTKSQNEMRIRLGLYGEPAENLSVTGQLKAENANIARSDYSHDHYAGKNDEKMSFNRLQLDWHAKNGYTLSAGRNEVKLGQGLIYWENPIDGIMVRKDFKQASLLLGAGDAAAATWSDKAEHAVFADLRVQVSPAVEVTAAYYNSHSDADSSVNYVETWDNGATWWNKWSKKNVRRNFQQTALGVNAQLAAKWNLIAEGVHNGADITRSQTIGTGGGGNADIADRNHRNGFWTRLTYGKLIWDKANTWNVYGEYFALGNLAIDSSGWPHRLNIAGGNGYGGAGARGFGLGVGYMLAPNTNFELTYYRLKPYDTGATAFDRYDDTGYASLTYSF</sequence>
<dbReference type="Proteomes" id="UP000322783">
    <property type="component" value="Unassembled WGS sequence"/>
</dbReference>
<protein>
    <submittedName>
        <fullName evidence="3">S-layer homology domain-containing protein</fullName>
    </submittedName>
</protein>